<evidence type="ECO:0000313" key="6">
    <source>
        <dbReference type="Proteomes" id="UP000078284"/>
    </source>
</evidence>
<keyword evidence="2" id="KW-0539">Nucleus</keyword>
<comment type="caution">
    <text evidence="5">The sequence shown here is derived from an EMBL/GenBank/DDBJ whole genome shotgun (WGS) entry which is preliminary data.</text>
</comment>
<protein>
    <recommendedName>
        <fullName evidence="4">Tify domain-containing protein</fullName>
    </recommendedName>
</protein>
<dbReference type="Pfam" id="PF16135">
    <property type="entry name" value="TDBD"/>
    <property type="match status" value="1"/>
</dbReference>
<gene>
    <name evidence="5" type="ordered locus">AXX17_At5g13080</name>
</gene>
<dbReference type="EMBL" id="LUHQ01000005">
    <property type="protein sequence ID" value="OAO90942.1"/>
    <property type="molecule type" value="Genomic_DNA"/>
</dbReference>
<dbReference type="PANTHER" id="PTHR47025">
    <property type="entry name" value="AUTOIMMUNE REGULATOR"/>
    <property type="match status" value="1"/>
</dbReference>
<feature type="compositionally biased region" description="Basic and acidic residues" evidence="3">
    <location>
        <begin position="308"/>
        <end position="320"/>
    </location>
</feature>
<dbReference type="ExpressionAtlas" id="A0A178UCU6">
    <property type="expression patterns" value="baseline and differential"/>
</dbReference>
<evidence type="ECO:0000259" key="4">
    <source>
        <dbReference type="Pfam" id="PF16135"/>
    </source>
</evidence>
<proteinExistence type="predicted"/>
<dbReference type="PANTHER" id="PTHR47025:SF6">
    <property type="entry name" value="N-LYSINE METHYLTRANSFERASE"/>
    <property type="match status" value="1"/>
</dbReference>
<evidence type="ECO:0000313" key="5">
    <source>
        <dbReference type="EMBL" id="OAO90942.1"/>
    </source>
</evidence>
<organism evidence="5 6">
    <name type="scientific">Arabidopsis thaliana</name>
    <name type="common">Mouse-ear cress</name>
    <dbReference type="NCBI Taxonomy" id="3702"/>
    <lineage>
        <taxon>Eukaryota</taxon>
        <taxon>Viridiplantae</taxon>
        <taxon>Streptophyta</taxon>
        <taxon>Embryophyta</taxon>
        <taxon>Tracheophyta</taxon>
        <taxon>Spermatophyta</taxon>
        <taxon>Magnoliopsida</taxon>
        <taxon>eudicotyledons</taxon>
        <taxon>Gunneridae</taxon>
        <taxon>Pentapetalae</taxon>
        <taxon>rosids</taxon>
        <taxon>malvids</taxon>
        <taxon>Brassicales</taxon>
        <taxon>Brassicaceae</taxon>
        <taxon>Camelineae</taxon>
        <taxon>Arabidopsis</taxon>
    </lineage>
</organism>
<dbReference type="Proteomes" id="UP000078284">
    <property type="component" value="Chromosome 5"/>
</dbReference>
<evidence type="ECO:0000256" key="1">
    <source>
        <dbReference type="ARBA" id="ARBA00004123"/>
    </source>
</evidence>
<evidence type="ECO:0000256" key="2">
    <source>
        <dbReference type="ARBA" id="ARBA00023242"/>
    </source>
</evidence>
<evidence type="ECO:0000256" key="3">
    <source>
        <dbReference type="SAM" id="MobiDB-lite"/>
    </source>
</evidence>
<name>A0A178UCU6_ARATH</name>
<sequence>MMRKDISRKDIIEEIPYSGSSRMELKRSHHQWLTEESSSELFSNKRQQVVEIDAHMNLSPWDTSLVPSHFTDCLFDDPAIAHTSHLLRNGRNYTEEQCNPVSSFGLPLAHHGSSFNLDTIRKVSNVPEFMVQLYGQGISTSFETAPSLNSGQESTTLSFGQTFSNTDRSFILPGQFASKTDGNFIRNFNNEGVGVVPIGDYYDKGDENVLSTFHPLEKGVENFLSMGQSLQKADCNIFSVSSSYNKGQENFMPLLSCEQVPEYDFMTESNYHNENANALSAGQSLFTEGGEMTFMVSSQERAGQSNDQIRREDDRSETLSFGDRQKETAMGSSVRVSNNYENFSHDPAITKDPLHIEAEENMSFECRNPPYASPRVDTLLVPKIKDTKTAKKGSTNTFPSNVKSLLSTGIFDGVTVKYYSWSREQRNLKGMIKGTGYLCGCGNCKLNKVLNAYEFEQHANCKTKHPNNHIYFENGKTIYGVVQELKNTPQEKLFDAIQNVTGSDINHKNFNTWKASYHVARLELQRIYGKDDVTLAS</sequence>
<dbReference type="AlphaFoldDB" id="A0A178UCU6"/>
<accession>A0A178UCU6</accession>
<comment type="subcellular location">
    <subcellularLocation>
        <location evidence="1">Nucleus</location>
    </subcellularLocation>
</comment>
<reference evidence="6" key="1">
    <citation type="journal article" date="2016" name="Proc. Natl. Acad. Sci. U.S.A.">
        <title>Chromosome-level assembly of Arabidopsis thaliana Ler reveals the extent of translocation and inversion polymorphisms.</title>
        <authorList>
            <person name="Zapata L."/>
            <person name="Ding J."/>
            <person name="Willing E.M."/>
            <person name="Hartwig B."/>
            <person name="Bezdan D."/>
            <person name="Jiao W.B."/>
            <person name="Patel V."/>
            <person name="Velikkakam James G."/>
            <person name="Koornneef M."/>
            <person name="Ossowski S."/>
            <person name="Schneeberger K."/>
        </authorList>
    </citation>
    <scope>NUCLEOTIDE SEQUENCE [LARGE SCALE GENOMIC DNA]</scope>
    <source>
        <strain evidence="6">cv. Landsberg erecta</strain>
    </source>
</reference>
<feature type="domain" description="Tify" evidence="4">
    <location>
        <begin position="430"/>
        <end position="484"/>
    </location>
</feature>
<dbReference type="InterPro" id="IPR032308">
    <property type="entry name" value="TDBD"/>
</dbReference>
<dbReference type="GO" id="GO:0005634">
    <property type="term" value="C:nucleus"/>
    <property type="evidence" value="ECO:0007669"/>
    <property type="project" value="UniProtKB-SubCell"/>
</dbReference>
<feature type="region of interest" description="Disordered" evidence="3">
    <location>
        <begin position="299"/>
        <end position="320"/>
    </location>
</feature>